<keyword evidence="3" id="KW-1185">Reference proteome</keyword>
<accession>A0ABS8YRB9</accession>
<comment type="caution">
    <text evidence="2">The sequence shown here is derived from an EMBL/GenBank/DDBJ whole genome shotgun (WGS) entry which is preliminary data.</text>
</comment>
<dbReference type="Pfam" id="PF15599">
    <property type="entry name" value="Imm63"/>
    <property type="match status" value="1"/>
</dbReference>
<evidence type="ECO:0000259" key="1">
    <source>
        <dbReference type="Pfam" id="PF15599"/>
    </source>
</evidence>
<dbReference type="Proteomes" id="UP001199916">
    <property type="component" value="Unassembled WGS sequence"/>
</dbReference>
<gene>
    <name evidence="2" type="ORF">LQV63_27375</name>
</gene>
<proteinExistence type="predicted"/>
<feature type="domain" description="Immunity protein 63" evidence="1">
    <location>
        <begin position="51"/>
        <end position="125"/>
    </location>
</feature>
<reference evidence="2 3" key="1">
    <citation type="submission" date="2021-11" db="EMBL/GenBank/DDBJ databases">
        <title>Draft genome sequence of Paenibacillus profundus YoMME, a new Gram-positive bacteria with exoelectrogenic properties.</title>
        <authorList>
            <person name="Hubenova Y."/>
            <person name="Hubenova E."/>
            <person name="Manasiev Y."/>
            <person name="Peykov S."/>
            <person name="Mitov M."/>
        </authorList>
    </citation>
    <scope>NUCLEOTIDE SEQUENCE [LARGE SCALE GENOMIC DNA]</scope>
    <source>
        <strain evidence="2 3">YoMME</strain>
    </source>
</reference>
<name>A0ABS8YRB9_9BACL</name>
<organism evidence="2 3">
    <name type="scientific">Paenibacillus profundus</name>
    <dbReference type="NCBI Taxonomy" id="1173085"/>
    <lineage>
        <taxon>Bacteria</taxon>
        <taxon>Bacillati</taxon>
        <taxon>Bacillota</taxon>
        <taxon>Bacilli</taxon>
        <taxon>Bacillales</taxon>
        <taxon>Paenibacillaceae</taxon>
        <taxon>Paenibacillus</taxon>
    </lineage>
</organism>
<protein>
    <submittedName>
        <fullName evidence="2">Immunity 63 family protein</fullName>
    </submittedName>
</protein>
<sequence>MMHTELEITNMIFRTLRQTSIYDDSYEKMVTQPFQCDYYGDLSPCVRIKEQEYELVMYERGVQMLSKTTKNVDDVLYWILEETLNTIAHVKLLRKSKADNVNTRLTYTKDIVNELTTMVNQAFHDIGGIYEEWHKAGRRNQLESNRPL</sequence>
<dbReference type="RefSeq" id="WP_233699012.1">
    <property type="nucleotide sequence ID" value="NZ_JAJNBZ010000038.1"/>
</dbReference>
<evidence type="ECO:0000313" key="3">
    <source>
        <dbReference type="Proteomes" id="UP001199916"/>
    </source>
</evidence>
<dbReference type="EMBL" id="JAJNBZ010000038">
    <property type="protein sequence ID" value="MCE5172988.1"/>
    <property type="molecule type" value="Genomic_DNA"/>
</dbReference>
<evidence type="ECO:0000313" key="2">
    <source>
        <dbReference type="EMBL" id="MCE5172988.1"/>
    </source>
</evidence>
<dbReference type="InterPro" id="IPR028952">
    <property type="entry name" value="Imm63"/>
</dbReference>